<dbReference type="AlphaFoldDB" id="A0A7R8UB15"/>
<evidence type="ECO:0000259" key="6">
    <source>
        <dbReference type="Pfam" id="PF01266"/>
    </source>
</evidence>
<keyword evidence="3" id="KW-0285">Flavoprotein</keyword>
<organism evidence="7 8">
    <name type="scientific">Hermetia illucens</name>
    <name type="common">Black soldier fly</name>
    <dbReference type="NCBI Taxonomy" id="343691"/>
    <lineage>
        <taxon>Eukaryota</taxon>
        <taxon>Metazoa</taxon>
        <taxon>Ecdysozoa</taxon>
        <taxon>Arthropoda</taxon>
        <taxon>Hexapoda</taxon>
        <taxon>Insecta</taxon>
        <taxon>Pterygota</taxon>
        <taxon>Neoptera</taxon>
        <taxon>Endopterygota</taxon>
        <taxon>Diptera</taxon>
        <taxon>Brachycera</taxon>
        <taxon>Stratiomyomorpha</taxon>
        <taxon>Stratiomyidae</taxon>
        <taxon>Hermetiinae</taxon>
        <taxon>Hermetia</taxon>
    </lineage>
</organism>
<dbReference type="InterPro" id="IPR006076">
    <property type="entry name" value="FAD-dep_OxRdtase"/>
</dbReference>
<dbReference type="PROSITE" id="PS00677">
    <property type="entry name" value="DAO"/>
    <property type="match status" value="1"/>
</dbReference>
<feature type="domain" description="FAD dependent oxidoreductase" evidence="6">
    <location>
        <begin position="19"/>
        <end position="222"/>
    </location>
</feature>
<evidence type="ECO:0000256" key="2">
    <source>
        <dbReference type="ARBA" id="ARBA00006730"/>
    </source>
</evidence>
<dbReference type="SUPFAM" id="SSF51971">
    <property type="entry name" value="Nucleotide-binding domain"/>
    <property type="match status" value="1"/>
</dbReference>
<protein>
    <recommendedName>
        <fullName evidence="6">FAD dependent oxidoreductase domain-containing protein</fullName>
    </recommendedName>
</protein>
<dbReference type="InterPro" id="IPR023209">
    <property type="entry name" value="DAO"/>
</dbReference>
<dbReference type="OrthoDB" id="2015447at2759"/>
<dbReference type="PANTHER" id="PTHR11530:SF17">
    <property type="entry name" value="RE49860P"/>
    <property type="match status" value="1"/>
</dbReference>
<evidence type="ECO:0000256" key="1">
    <source>
        <dbReference type="ARBA" id="ARBA00001974"/>
    </source>
</evidence>
<dbReference type="GO" id="GO:0071949">
    <property type="term" value="F:FAD binding"/>
    <property type="evidence" value="ECO:0007669"/>
    <property type="project" value="InterPro"/>
</dbReference>
<keyword evidence="8" id="KW-1185">Reference proteome</keyword>
<evidence type="ECO:0000256" key="3">
    <source>
        <dbReference type="ARBA" id="ARBA00022630"/>
    </source>
</evidence>
<keyword evidence="4" id="KW-0274">FAD</keyword>
<dbReference type="GO" id="GO:0003884">
    <property type="term" value="F:D-amino-acid oxidase activity"/>
    <property type="evidence" value="ECO:0007669"/>
    <property type="project" value="InterPro"/>
</dbReference>
<dbReference type="EMBL" id="LR899009">
    <property type="protein sequence ID" value="CAD7077485.1"/>
    <property type="molecule type" value="Genomic_DNA"/>
</dbReference>
<dbReference type="Pfam" id="PF01266">
    <property type="entry name" value="DAO"/>
    <property type="match status" value="1"/>
</dbReference>
<evidence type="ECO:0000313" key="7">
    <source>
        <dbReference type="EMBL" id="CAD7077485.1"/>
    </source>
</evidence>
<dbReference type="PANTHER" id="PTHR11530">
    <property type="entry name" value="D-AMINO ACID OXIDASE"/>
    <property type="match status" value="1"/>
</dbReference>
<dbReference type="SUPFAM" id="SSF54373">
    <property type="entry name" value="FAD-linked reductases, C-terminal domain"/>
    <property type="match status" value="1"/>
</dbReference>
<dbReference type="InParanoid" id="A0A7R8UB15"/>
<comment type="cofactor">
    <cofactor evidence="1">
        <name>FAD</name>
        <dbReference type="ChEBI" id="CHEBI:57692"/>
    </cofactor>
</comment>
<gene>
    <name evidence="7" type="ORF">HERILL_LOCUS829</name>
</gene>
<dbReference type="FunCoup" id="A0A7R8UB15">
    <property type="interactions" value="337"/>
</dbReference>
<reference evidence="7 8" key="1">
    <citation type="submission" date="2020-11" db="EMBL/GenBank/DDBJ databases">
        <authorList>
            <person name="Wallbank WR R."/>
            <person name="Pardo Diaz C."/>
            <person name="Kozak K."/>
            <person name="Martin S."/>
            <person name="Jiggins C."/>
            <person name="Moest M."/>
            <person name="Warren A I."/>
            <person name="Generalovic N T."/>
            <person name="Byers J.R.P. K."/>
            <person name="Montejo-Kovacevich G."/>
            <person name="Yen C E."/>
        </authorList>
    </citation>
    <scope>NUCLEOTIDE SEQUENCE [LARGE SCALE GENOMIC DNA]</scope>
</reference>
<evidence type="ECO:0000256" key="4">
    <source>
        <dbReference type="ARBA" id="ARBA00022827"/>
    </source>
</evidence>
<comment type="similarity">
    <text evidence="2">Belongs to the DAMOX/DASOX family.</text>
</comment>
<dbReference type="GO" id="GO:0005737">
    <property type="term" value="C:cytoplasm"/>
    <property type="evidence" value="ECO:0007669"/>
    <property type="project" value="TreeGrafter"/>
</dbReference>
<dbReference type="Gene3D" id="3.30.9.10">
    <property type="entry name" value="D-Amino Acid Oxidase, subunit A, domain 2"/>
    <property type="match status" value="1"/>
</dbReference>
<evidence type="ECO:0000313" key="8">
    <source>
        <dbReference type="Proteomes" id="UP000594454"/>
    </source>
</evidence>
<dbReference type="GO" id="GO:0019478">
    <property type="term" value="P:D-amino acid catabolic process"/>
    <property type="evidence" value="ECO:0007669"/>
    <property type="project" value="TreeGrafter"/>
</dbReference>
<name>A0A7R8UB15_HERIL</name>
<evidence type="ECO:0000256" key="5">
    <source>
        <dbReference type="ARBA" id="ARBA00023002"/>
    </source>
</evidence>
<sequence>MTRNHYMEKLVPVYRSATEEELKLCNGNWKYGAFFTTVLTESKRFLPYAMRKFKANGGLVYPKHIDTISDLKQDYDVIINCSGLGAKHIFSDYKVVPIRGQVFKVKAPWIKMAFYGDLDTYIIPGFESVTLGGCRQYESYSMEVSKYDSQAIHERCCKMLPSLKDAEIVTEAVGLRPHRDVVRVEKEFITTTSGKAIRVVHNYGHGGYGVTTAPGTAKHAVKLVREILSTNSKL</sequence>
<accession>A0A7R8UB15</accession>
<proteinExistence type="inferred from homology"/>
<dbReference type="InterPro" id="IPR006181">
    <property type="entry name" value="D-amino_acid_oxidase_CS"/>
</dbReference>
<keyword evidence="5" id="KW-0560">Oxidoreductase</keyword>
<dbReference type="Proteomes" id="UP000594454">
    <property type="component" value="Chromosome 1"/>
</dbReference>